<dbReference type="AlphaFoldDB" id="A0A2M3ZH01"/>
<dbReference type="Pfam" id="PF14799">
    <property type="entry name" value="FAM195"/>
    <property type="match status" value="1"/>
</dbReference>
<comment type="similarity">
    <text evidence="3">Belongs to the MCRIP family.</text>
</comment>
<evidence type="ECO:0000256" key="4">
    <source>
        <dbReference type="ARBA" id="ARBA00022490"/>
    </source>
</evidence>
<accession>A0A2M3ZH01</accession>
<sequence>MDRNMGRQGSMAMSPGMMRRPAGMQTGSSRGEMHLAATHNHSAVSSPPSYQSQQQQQQQQQQPNHGAAGAGSPLNNGAAAPSSSTSPAAMGSSSAALQPNHHQLSQSQHSQHDELIRYINEAWTSITTDKSQTPPVFYKSGAETRLPGFTPFDLEGWWGQRLVHQINLGSHGHQ</sequence>
<dbReference type="EMBL" id="GGFM01007075">
    <property type="protein sequence ID" value="MBW27826.1"/>
    <property type="molecule type" value="Transcribed_RNA"/>
</dbReference>
<reference evidence="7" key="1">
    <citation type="submission" date="2018-01" db="EMBL/GenBank/DDBJ databases">
        <title>An insight into the sialome of Amazonian anophelines.</title>
        <authorList>
            <person name="Ribeiro J.M."/>
            <person name="Scarpassa V."/>
            <person name="Calvo E."/>
        </authorList>
    </citation>
    <scope>NUCLEOTIDE SEQUENCE</scope>
    <source>
        <tissue evidence="7">Salivary glands</tissue>
    </source>
</reference>
<keyword evidence="4" id="KW-0963">Cytoplasm</keyword>
<proteinExistence type="inferred from homology"/>
<comment type="subcellular location">
    <subcellularLocation>
        <location evidence="2">Cytoplasm</location>
        <location evidence="2">Stress granule</location>
    </subcellularLocation>
    <subcellularLocation>
        <location evidence="1">Nucleus</location>
    </subcellularLocation>
</comment>
<feature type="compositionally biased region" description="Low complexity" evidence="6">
    <location>
        <begin position="77"/>
        <end position="109"/>
    </location>
</feature>
<keyword evidence="5" id="KW-0539">Nucleus</keyword>
<evidence type="ECO:0000256" key="5">
    <source>
        <dbReference type="ARBA" id="ARBA00023242"/>
    </source>
</evidence>
<dbReference type="GO" id="GO:0010494">
    <property type="term" value="C:cytoplasmic stress granule"/>
    <property type="evidence" value="ECO:0007669"/>
    <property type="project" value="UniProtKB-SubCell"/>
</dbReference>
<name>A0A2M3ZH01_9DIPT</name>
<feature type="region of interest" description="Disordered" evidence="6">
    <location>
        <begin position="1"/>
        <end position="112"/>
    </location>
</feature>
<evidence type="ECO:0000313" key="7">
    <source>
        <dbReference type="EMBL" id="MBW27826.1"/>
    </source>
</evidence>
<protein>
    <submittedName>
        <fullName evidence="7">Putative e3 ubiquitin-protein ligase trim33</fullName>
    </submittedName>
</protein>
<evidence type="ECO:0000256" key="6">
    <source>
        <dbReference type="SAM" id="MobiDB-lite"/>
    </source>
</evidence>
<feature type="compositionally biased region" description="Low complexity" evidence="6">
    <location>
        <begin position="45"/>
        <end position="63"/>
    </location>
</feature>
<dbReference type="InterPro" id="IPR029428">
    <property type="entry name" value="MCRIP"/>
</dbReference>
<evidence type="ECO:0000256" key="1">
    <source>
        <dbReference type="ARBA" id="ARBA00004123"/>
    </source>
</evidence>
<organism evidence="7">
    <name type="scientific">Anopheles braziliensis</name>
    <dbReference type="NCBI Taxonomy" id="58242"/>
    <lineage>
        <taxon>Eukaryota</taxon>
        <taxon>Metazoa</taxon>
        <taxon>Ecdysozoa</taxon>
        <taxon>Arthropoda</taxon>
        <taxon>Hexapoda</taxon>
        <taxon>Insecta</taxon>
        <taxon>Pterygota</taxon>
        <taxon>Neoptera</taxon>
        <taxon>Endopterygota</taxon>
        <taxon>Diptera</taxon>
        <taxon>Nematocera</taxon>
        <taxon>Culicoidea</taxon>
        <taxon>Culicidae</taxon>
        <taxon>Anophelinae</taxon>
        <taxon>Anopheles</taxon>
    </lineage>
</organism>
<evidence type="ECO:0000256" key="3">
    <source>
        <dbReference type="ARBA" id="ARBA00010821"/>
    </source>
</evidence>
<dbReference type="GO" id="GO:0005634">
    <property type="term" value="C:nucleus"/>
    <property type="evidence" value="ECO:0007669"/>
    <property type="project" value="UniProtKB-SubCell"/>
</dbReference>
<evidence type="ECO:0000256" key="2">
    <source>
        <dbReference type="ARBA" id="ARBA00004210"/>
    </source>
</evidence>